<gene>
    <name evidence="2" type="ORF">M9458_035182</name>
</gene>
<evidence type="ECO:0000256" key="1">
    <source>
        <dbReference type="SAM" id="MobiDB-lite"/>
    </source>
</evidence>
<proteinExistence type="predicted"/>
<accession>A0ABD0PBB8</accession>
<dbReference type="AlphaFoldDB" id="A0ABD0PBB8"/>
<name>A0ABD0PBB8_CIRMR</name>
<protein>
    <submittedName>
        <fullName evidence="2">Uncharacterized protein</fullName>
    </submittedName>
</protein>
<evidence type="ECO:0000313" key="2">
    <source>
        <dbReference type="EMBL" id="KAL0170586.1"/>
    </source>
</evidence>
<organism evidence="2 3">
    <name type="scientific">Cirrhinus mrigala</name>
    <name type="common">Mrigala</name>
    <dbReference type="NCBI Taxonomy" id="683832"/>
    <lineage>
        <taxon>Eukaryota</taxon>
        <taxon>Metazoa</taxon>
        <taxon>Chordata</taxon>
        <taxon>Craniata</taxon>
        <taxon>Vertebrata</taxon>
        <taxon>Euteleostomi</taxon>
        <taxon>Actinopterygii</taxon>
        <taxon>Neopterygii</taxon>
        <taxon>Teleostei</taxon>
        <taxon>Ostariophysi</taxon>
        <taxon>Cypriniformes</taxon>
        <taxon>Cyprinidae</taxon>
        <taxon>Labeoninae</taxon>
        <taxon>Labeonini</taxon>
        <taxon>Cirrhinus</taxon>
    </lineage>
</organism>
<dbReference type="Proteomes" id="UP001529510">
    <property type="component" value="Unassembled WGS sequence"/>
</dbReference>
<evidence type="ECO:0000313" key="3">
    <source>
        <dbReference type="Proteomes" id="UP001529510"/>
    </source>
</evidence>
<reference evidence="2 3" key="1">
    <citation type="submission" date="2024-05" db="EMBL/GenBank/DDBJ databases">
        <title>Genome sequencing and assembly of Indian major carp, Cirrhinus mrigala (Hamilton, 1822).</title>
        <authorList>
            <person name="Mohindra V."/>
            <person name="Chowdhury L.M."/>
            <person name="Lal K."/>
            <person name="Jena J.K."/>
        </authorList>
    </citation>
    <scope>NUCLEOTIDE SEQUENCE [LARGE SCALE GENOMIC DNA]</scope>
    <source>
        <strain evidence="2">CM1030</strain>
        <tissue evidence="2">Blood</tissue>
    </source>
</reference>
<feature type="region of interest" description="Disordered" evidence="1">
    <location>
        <begin position="10"/>
        <end position="67"/>
    </location>
</feature>
<feature type="non-terminal residue" evidence="2">
    <location>
        <position position="1"/>
    </location>
</feature>
<keyword evidence="3" id="KW-1185">Reference proteome</keyword>
<dbReference type="EMBL" id="JAMKFB020000017">
    <property type="protein sequence ID" value="KAL0170586.1"/>
    <property type="molecule type" value="Genomic_DNA"/>
</dbReference>
<comment type="caution">
    <text evidence="2">The sequence shown here is derived from an EMBL/GenBank/DDBJ whole genome shotgun (WGS) entry which is preliminary data.</text>
</comment>
<sequence length="95" mass="9888">DLLNHIISVLQDHSSSDPSAPPPPGQLPALGAGERNCAPSQEVGQQPLDRGGRQDWAATRPCPPTFNSTALVTMTAVSPLPPPSRPVPSRPAVLP</sequence>